<dbReference type="Gene3D" id="2.60.120.650">
    <property type="entry name" value="Cupin"/>
    <property type="match status" value="1"/>
</dbReference>
<gene>
    <name evidence="5" type="ORF">QWZ03_16250</name>
</gene>
<reference evidence="5" key="1">
    <citation type="journal article" date="2014" name="Int. J. Syst. Evol. Microbiol.">
        <title>Complete genome of a new Firmicutes species belonging to the dominant human colonic microbiota ('Ruminococcus bicirculans') reveals two chromosomes and a selective capacity to utilize plant glucans.</title>
        <authorList>
            <consortium name="NISC Comparative Sequencing Program"/>
            <person name="Wegmann U."/>
            <person name="Louis P."/>
            <person name="Goesmann A."/>
            <person name="Henrissat B."/>
            <person name="Duncan S.H."/>
            <person name="Flint H.J."/>
        </authorList>
    </citation>
    <scope>NUCLEOTIDE SEQUENCE</scope>
    <source>
        <strain evidence="5">CECT 7703</strain>
    </source>
</reference>
<evidence type="ECO:0000256" key="2">
    <source>
        <dbReference type="ARBA" id="ARBA00022723"/>
    </source>
</evidence>
<proteinExistence type="predicted"/>
<reference evidence="5" key="2">
    <citation type="submission" date="2023-06" db="EMBL/GenBank/DDBJ databases">
        <authorList>
            <person name="Lucena T."/>
            <person name="Sun Q."/>
        </authorList>
    </citation>
    <scope>NUCLEOTIDE SEQUENCE</scope>
    <source>
        <strain evidence="5">CECT 7703</strain>
    </source>
</reference>
<sequence>MNAQTVSAPTLADSARFASLVHPFTPADFLAGKWPKEFVHITGPMSRFAEIVEHPDFAGVESLLRSPLQGSIRADYTREDKRSEEDITPDRAIELYRAACTIYMTRLASEPILQWTRELDGALGLLPGTTQVNAFASMPGRGLSWHWDPQELFILQLKGRKVWHVAPNDYIDWPTKSGQAGAEKRPDIRMQLKDPQRPVESPKSWDTIEMEPGSVMFLPRGYWHTTENIDESLHLVFQVKLLSWRDVFTFLFESVPQFYDVPWRQPTLALSPDRLFEQGLQEFQERCSALGSLASPHGIQSLARLFGNSRA</sequence>
<dbReference type="RefSeq" id="WP_290333674.1">
    <property type="nucleotide sequence ID" value="NZ_JAUFPU010000018.1"/>
</dbReference>
<dbReference type="InterPro" id="IPR039994">
    <property type="entry name" value="NO66-like"/>
</dbReference>
<organism evidence="5 6">
    <name type="scientific">Chitinimonas viridis</name>
    <dbReference type="NCBI Taxonomy" id="664880"/>
    <lineage>
        <taxon>Bacteria</taxon>
        <taxon>Pseudomonadati</taxon>
        <taxon>Pseudomonadota</taxon>
        <taxon>Betaproteobacteria</taxon>
        <taxon>Neisseriales</taxon>
        <taxon>Chitinibacteraceae</taxon>
        <taxon>Chitinimonas</taxon>
    </lineage>
</organism>
<dbReference type="SUPFAM" id="SSF51197">
    <property type="entry name" value="Clavaminate synthase-like"/>
    <property type="match status" value="1"/>
</dbReference>
<keyword evidence="2" id="KW-0479">Metal-binding</keyword>
<evidence type="ECO:0000313" key="6">
    <source>
        <dbReference type="Proteomes" id="UP001180081"/>
    </source>
</evidence>
<protein>
    <submittedName>
        <fullName evidence="5">Cupin domain-containing protein</fullName>
    </submittedName>
</protein>
<keyword evidence="6" id="KW-1185">Reference proteome</keyword>
<dbReference type="PANTHER" id="PTHR13096:SF8">
    <property type="entry name" value="RIBOSOMAL OXYGENASE 1"/>
    <property type="match status" value="1"/>
</dbReference>
<comment type="cofactor">
    <cofactor evidence="1">
        <name>Fe(2+)</name>
        <dbReference type="ChEBI" id="CHEBI:29033"/>
    </cofactor>
</comment>
<name>A0ABT8B9M4_9NEIS</name>
<dbReference type="Pfam" id="PF08007">
    <property type="entry name" value="JmjC_2"/>
    <property type="match status" value="1"/>
</dbReference>
<evidence type="ECO:0000313" key="5">
    <source>
        <dbReference type="EMBL" id="MDN3578321.1"/>
    </source>
</evidence>
<dbReference type="PROSITE" id="PS51184">
    <property type="entry name" value="JMJC"/>
    <property type="match status" value="1"/>
</dbReference>
<evidence type="ECO:0000256" key="3">
    <source>
        <dbReference type="ARBA" id="ARBA00023004"/>
    </source>
</evidence>
<dbReference type="SMART" id="SM00558">
    <property type="entry name" value="JmjC"/>
    <property type="match status" value="1"/>
</dbReference>
<feature type="domain" description="JmjC" evidence="4">
    <location>
        <begin position="99"/>
        <end position="256"/>
    </location>
</feature>
<evidence type="ECO:0000256" key="1">
    <source>
        <dbReference type="ARBA" id="ARBA00001954"/>
    </source>
</evidence>
<dbReference type="Proteomes" id="UP001180081">
    <property type="component" value="Unassembled WGS sequence"/>
</dbReference>
<accession>A0ABT8B9M4</accession>
<evidence type="ECO:0000259" key="4">
    <source>
        <dbReference type="PROSITE" id="PS51184"/>
    </source>
</evidence>
<dbReference type="EMBL" id="JAUFPU010000018">
    <property type="protein sequence ID" value="MDN3578321.1"/>
    <property type="molecule type" value="Genomic_DNA"/>
</dbReference>
<comment type="caution">
    <text evidence="5">The sequence shown here is derived from an EMBL/GenBank/DDBJ whole genome shotgun (WGS) entry which is preliminary data.</text>
</comment>
<dbReference type="InterPro" id="IPR003347">
    <property type="entry name" value="JmjC_dom"/>
</dbReference>
<dbReference type="PANTHER" id="PTHR13096">
    <property type="entry name" value="MINA53 MYC INDUCED NUCLEAR ANTIGEN"/>
    <property type="match status" value="1"/>
</dbReference>
<keyword evidence="3" id="KW-0408">Iron</keyword>